<reference evidence="1 2" key="1">
    <citation type="submission" date="2019-05" db="EMBL/GenBank/DDBJ databases">
        <title>Another draft genome of Portunus trituberculatus and its Hox gene families provides insights of decapod evolution.</title>
        <authorList>
            <person name="Jeong J.-H."/>
            <person name="Song I."/>
            <person name="Kim S."/>
            <person name="Choi T."/>
            <person name="Kim D."/>
            <person name="Ryu S."/>
            <person name="Kim W."/>
        </authorList>
    </citation>
    <scope>NUCLEOTIDE SEQUENCE [LARGE SCALE GENOMIC DNA]</scope>
    <source>
        <tissue evidence="1">Muscle</tissue>
    </source>
</reference>
<sequence length="86" mass="9502">MLRLFVRASHDLSDASWRAGGRARRCWQSCTSEKGLSGGHFRHEYPYKRGPDSGVSPLGNTKRSHLSFIREGNPKSCEVLGALISA</sequence>
<gene>
    <name evidence="1" type="ORF">E2C01_003732</name>
</gene>
<name>A0A5B7CNG8_PORTR</name>
<comment type="caution">
    <text evidence="1">The sequence shown here is derived from an EMBL/GenBank/DDBJ whole genome shotgun (WGS) entry which is preliminary data.</text>
</comment>
<organism evidence="1 2">
    <name type="scientific">Portunus trituberculatus</name>
    <name type="common">Swimming crab</name>
    <name type="synonym">Neptunus trituberculatus</name>
    <dbReference type="NCBI Taxonomy" id="210409"/>
    <lineage>
        <taxon>Eukaryota</taxon>
        <taxon>Metazoa</taxon>
        <taxon>Ecdysozoa</taxon>
        <taxon>Arthropoda</taxon>
        <taxon>Crustacea</taxon>
        <taxon>Multicrustacea</taxon>
        <taxon>Malacostraca</taxon>
        <taxon>Eumalacostraca</taxon>
        <taxon>Eucarida</taxon>
        <taxon>Decapoda</taxon>
        <taxon>Pleocyemata</taxon>
        <taxon>Brachyura</taxon>
        <taxon>Eubrachyura</taxon>
        <taxon>Portunoidea</taxon>
        <taxon>Portunidae</taxon>
        <taxon>Portuninae</taxon>
        <taxon>Portunus</taxon>
    </lineage>
</organism>
<evidence type="ECO:0000313" key="1">
    <source>
        <dbReference type="EMBL" id="MPC11080.1"/>
    </source>
</evidence>
<proteinExistence type="predicted"/>
<keyword evidence="2" id="KW-1185">Reference proteome</keyword>
<protein>
    <submittedName>
        <fullName evidence="1">Uncharacterized protein</fullName>
    </submittedName>
</protein>
<evidence type="ECO:0000313" key="2">
    <source>
        <dbReference type="Proteomes" id="UP000324222"/>
    </source>
</evidence>
<accession>A0A5B7CNG8</accession>
<dbReference type="EMBL" id="VSRR010000143">
    <property type="protein sequence ID" value="MPC11080.1"/>
    <property type="molecule type" value="Genomic_DNA"/>
</dbReference>
<dbReference type="AlphaFoldDB" id="A0A5B7CNG8"/>
<dbReference type="Proteomes" id="UP000324222">
    <property type="component" value="Unassembled WGS sequence"/>
</dbReference>